<accession>A0A2U2PKP0</accession>
<organism evidence="1 2">
    <name type="scientific">Pararcticibacter amylolyticus</name>
    <dbReference type="NCBI Taxonomy" id="2173175"/>
    <lineage>
        <taxon>Bacteria</taxon>
        <taxon>Pseudomonadati</taxon>
        <taxon>Bacteroidota</taxon>
        <taxon>Sphingobacteriia</taxon>
        <taxon>Sphingobacteriales</taxon>
        <taxon>Sphingobacteriaceae</taxon>
        <taxon>Pararcticibacter</taxon>
    </lineage>
</organism>
<dbReference type="Proteomes" id="UP000245647">
    <property type="component" value="Unassembled WGS sequence"/>
</dbReference>
<reference evidence="1 2" key="1">
    <citation type="submission" date="2018-04" db="EMBL/GenBank/DDBJ databases">
        <title>Pedobacter chongqingensis sp. nov., isolated from a rottenly hemp rope.</title>
        <authorList>
            <person name="Cai Y."/>
        </authorList>
    </citation>
    <scope>NUCLEOTIDE SEQUENCE [LARGE SCALE GENOMIC DNA]</scope>
    <source>
        <strain evidence="1 2">FJ4-8</strain>
    </source>
</reference>
<comment type="caution">
    <text evidence="1">The sequence shown here is derived from an EMBL/GenBank/DDBJ whole genome shotgun (WGS) entry which is preliminary data.</text>
</comment>
<name>A0A2U2PKP0_9SPHI</name>
<dbReference type="RefSeq" id="WP_109414253.1">
    <property type="nucleotide sequence ID" value="NZ_QEAS01000002.1"/>
</dbReference>
<dbReference type="Gene3D" id="1.20.120.330">
    <property type="entry name" value="Nucleotidyltransferases domain 2"/>
    <property type="match status" value="1"/>
</dbReference>
<protein>
    <recommendedName>
        <fullName evidence="3">HEPN domain-containing protein</fullName>
    </recommendedName>
</protein>
<dbReference type="AlphaFoldDB" id="A0A2U2PKP0"/>
<keyword evidence="2" id="KW-1185">Reference proteome</keyword>
<proteinExistence type="predicted"/>
<sequence>MEPIPLNILQQASAITERLAGMLFIERVYLNRPEEQGREEWELIILIAQNSQLHLVESIPLVKMVLTLYPNFNYRMFYLSDIKNGLKFGNMTFFSLCQPDRLVYISPDCAIKLHLCKDMFGKIYKQAKAGMEKERVKIESFRKGVWFYMALENYPFCALMLHQLFECCYRFAELSLIGKEKISHKLRNHHKELTRFIPGLKELFNWSDDKEMEQFNLLDEAYLAVRYTNSYQIRKEGLVFLIEKSVQLEDLVNASSRKALLAFQSRFTSVNEQEI</sequence>
<gene>
    <name evidence="1" type="ORF">DDR33_02830</name>
</gene>
<evidence type="ECO:0008006" key="3">
    <source>
        <dbReference type="Google" id="ProtNLM"/>
    </source>
</evidence>
<dbReference type="EMBL" id="QEAS01000002">
    <property type="protein sequence ID" value="PWG81976.1"/>
    <property type="molecule type" value="Genomic_DNA"/>
</dbReference>
<evidence type="ECO:0000313" key="1">
    <source>
        <dbReference type="EMBL" id="PWG81976.1"/>
    </source>
</evidence>
<dbReference type="OrthoDB" id="1321649at2"/>
<evidence type="ECO:0000313" key="2">
    <source>
        <dbReference type="Proteomes" id="UP000245647"/>
    </source>
</evidence>